<evidence type="ECO:0000259" key="7">
    <source>
        <dbReference type="Pfam" id="PF19358"/>
    </source>
</evidence>
<proteinExistence type="predicted"/>
<keyword evidence="8" id="KW-0436">Ligase</keyword>
<dbReference type="EMBL" id="SLXO01000008">
    <property type="protein sequence ID" value="TCP32902.1"/>
    <property type="molecule type" value="Genomic_DNA"/>
</dbReference>
<reference evidence="8 9" key="1">
    <citation type="submission" date="2019-03" db="EMBL/GenBank/DDBJ databases">
        <title>Genomic Encyclopedia of Type Strains, Phase IV (KMG-IV): sequencing the most valuable type-strain genomes for metagenomic binning, comparative biology and taxonomic classification.</title>
        <authorList>
            <person name="Goeker M."/>
        </authorList>
    </citation>
    <scope>NUCLEOTIDE SEQUENCE [LARGE SCALE GENOMIC DNA]</scope>
    <source>
        <strain evidence="8 9">DSM 2132</strain>
    </source>
</reference>
<dbReference type="Pfam" id="PF04932">
    <property type="entry name" value="Wzy_C"/>
    <property type="match status" value="1"/>
</dbReference>
<evidence type="ECO:0000313" key="9">
    <source>
        <dbReference type="Proteomes" id="UP000295399"/>
    </source>
</evidence>
<dbReference type="InterPro" id="IPR017528">
    <property type="entry name" value="CHP03097O-antigen_lig-rel"/>
</dbReference>
<protein>
    <submittedName>
        <fullName evidence="8">Putative O-glycosylation ligase (Exosortase A-associated)</fullName>
    </submittedName>
</protein>
<feature type="transmembrane region" description="Helical" evidence="5">
    <location>
        <begin position="255"/>
        <end position="275"/>
    </location>
</feature>
<comment type="caution">
    <text evidence="8">The sequence shown here is derived from an EMBL/GenBank/DDBJ whole genome shotgun (WGS) entry which is preliminary data.</text>
</comment>
<dbReference type="GO" id="GO:0016020">
    <property type="term" value="C:membrane"/>
    <property type="evidence" value="ECO:0007669"/>
    <property type="project" value="UniProtKB-SubCell"/>
</dbReference>
<sequence>MKIFFVTFLTIVLMQKRERLHALVWVVVISMGYFGATNGLETILTGGKYIVWGPPGTFIADNNQLAMAMIMTLPLIRYLQLSSDVRLIKLSMTGLMILTVFSILGSQSRGAFLGLIAVTAMLILKSRNRGRLALLTICLLGVAAAFVPDHWVNRMETLENVEEDKSAMGRIRAWTFNFRLAVENPVFGGGFNAYQDRDLFLRLVPEAPRNANAHSIYFEVLGEHSFIGLALFLSLGIACWKHLNRIRKITRDDANLRWAYDLASMVQVSLIGYFSAGAFLNLAFFDYYYTLLSVAVVLFEIIAPKQTLARTDVPLIFHPVEARVRG</sequence>
<keyword evidence="3 5" id="KW-1133">Transmembrane helix</keyword>
<feature type="domain" description="DUF5935" evidence="7">
    <location>
        <begin position="3"/>
        <end position="80"/>
    </location>
</feature>
<accession>A0A4R2PCQ4</accession>
<dbReference type="GO" id="GO:0016874">
    <property type="term" value="F:ligase activity"/>
    <property type="evidence" value="ECO:0007669"/>
    <property type="project" value="UniProtKB-KW"/>
</dbReference>
<dbReference type="InterPro" id="IPR007016">
    <property type="entry name" value="O-antigen_ligase-rel_domated"/>
</dbReference>
<evidence type="ECO:0000256" key="1">
    <source>
        <dbReference type="ARBA" id="ARBA00004141"/>
    </source>
</evidence>
<evidence type="ECO:0000256" key="2">
    <source>
        <dbReference type="ARBA" id="ARBA00022692"/>
    </source>
</evidence>
<keyword evidence="4 5" id="KW-0472">Membrane</keyword>
<feature type="transmembrane region" description="Helical" evidence="5">
    <location>
        <begin position="132"/>
        <end position="151"/>
    </location>
</feature>
<feature type="transmembrane region" description="Helical" evidence="5">
    <location>
        <begin position="287"/>
        <end position="303"/>
    </location>
</feature>
<dbReference type="Proteomes" id="UP000295399">
    <property type="component" value="Unassembled WGS sequence"/>
</dbReference>
<evidence type="ECO:0000259" key="6">
    <source>
        <dbReference type="Pfam" id="PF04932"/>
    </source>
</evidence>
<dbReference type="InterPro" id="IPR051533">
    <property type="entry name" value="WaaL-like"/>
</dbReference>
<gene>
    <name evidence="8" type="ORF">EV659_1081</name>
</gene>
<organism evidence="8 9">
    <name type="scientific">Rhodothalassium salexigens DSM 2132</name>
    <dbReference type="NCBI Taxonomy" id="1188247"/>
    <lineage>
        <taxon>Bacteria</taxon>
        <taxon>Pseudomonadati</taxon>
        <taxon>Pseudomonadota</taxon>
        <taxon>Alphaproteobacteria</taxon>
        <taxon>Rhodothalassiales</taxon>
        <taxon>Rhodothalassiaceae</taxon>
        <taxon>Rhodothalassium</taxon>
    </lineage>
</organism>
<keyword evidence="2 5" id="KW-0812">Transmembrane</keyword>
<dbReference type="NCBIfam" id="TIGR03097">
    <property type="entry name" value="PEP_O_lig_1"/>
    <property type="match status" value="1"/>
</dbReference>
<dbReference type="InterPro" id="IPR045979">
    <property type="entry name" value="DUF5935"/>
</dbReference>
<dbReference type="InParanoid" id="A0A4R2PCQ4"/>
<feature type="transmembrane region" description="Helical" evidence="5">
    <location>
        <begin position="20"/>
        <end position="36"/>
    </location>
</feature>
<evidence type="ECO:0000256" key="4">
    <source>
        <dbReference type="ARBA" id="ARBA00023136"/>
    </source>
</evidence>
<evidence type="ECO:0000256" key="3">
    <source>
        <dbReference type="ARBA" id="ARBA00022989"/>
    </source>
</evidence>
<name>A0A4R2PCQ4_RHOSA</name>
<comment type="subcellular location">
    <subcellularLocation>
        <location evidence="1">Membrane</location>
        <topology evidence="1">Multi-pass membrane protein</topology>
    </subcellularLocation>
</comment>
<dbReference type="Pfam" id="PF19358">
    <property type="entry name" value="DUF5935"/>
    <property type="match status" value="1"/>
</dbReference>
<evidence type="ECO:0000256" key="5">
    <source>
        <dbReference type="SAM" id="Phobius"/>
    </source>
</evidence>
<feature type="domain" description="O-antigen ligase-related" evidence="6">
    <location>
        <begin position="95"/>
        <end position="233"/>
    </location>
</feature>
<feature type="transmembrane region" description="Helical" evidence="5">
    <location>
        <begin position="225"/>
        <end position="243"/>
    </location>
</feature>
<dbReference type="AlphaFoldDB" id="A0A4R2PCQ4"/>
<keyword evidence="9" id="KW-1185">Reference proteome</keyword>
<dbReference type="PANTHER" id="PTHR37422:SF13">
    <property type="entry name" value="LIPOPOLYSACCHARIDE BIOSYNTHESIS PROTEIN PA4999-RELATED"/>
    <property type="match status" value="1"/>
</dbReference>
<dbReference type="PANTHER" id="PTHR37422">
    <property type="entry name" value="TEICHURONIC ACID BIOSYNTHESIS PROTEIN TUAE"/>
    <property type="match status" value="1"/>
</dbReference>
<evidence type="ECO:0000313" key="8">
    <source>
        <dbReference type="EMBL" id="TCP32902.1"/>
    </source>
</evidence>